<protein>
    <submittedName>
        <fullName evidence="1">Tail assembly chaperone</fullName>
    </submittedName>
</protein>
<dbReference type="InterPro" id="IPR024410">
    <property type="entry name" value="Phage_TAC_12"/>
</dbReference>
<reference evidence="1 2" key="1">
    <citation type="submission" date="2024-01" db="EMBL/GenBank/DDBJ databases">
        <title>Culturomics analysis of mouse respiratory tract.</title>
        <authorList>
            <person name="Phillips A.M."/>
            <person name="Collette N.M."/>
            <person name="Mageeney C.M."/>
            <person name="Sinha A."/>
            <person name="Hern K.E."/>
            <person name="Arkin A.P."/>
            <person name="Williams K.P."/>
            <person name="Branda S."/>
        </authorList>
    </citation>
    <scope>NUCLEOTIDE SEQUENCE [LARGE SCALE GENOMIC DNA]</scope>
    <source>
        <strain evidence="1 2">CP20</strain>
    </source>
</reference>
<dbReference type="Pfam" id="PF12363">
    <property type="entry name" value="Phage_TAC_12"/>
    <property type="match status" value="1"/>
</dbReference>
<sequence length="121" mass="13430">MATFTMDGKEYELKLTYQGVTHLNDTVEGGSFGLIGKALMGDIGVFANIVHAGLMHHGKNFSFNEVKEEIADQIEKEKLDAQDIFRISNEVVTDSFFYKSQAEKLMADNPKAAEALKKLKA</sequence>
<dbReference type="RefSeq" id="WP_338465081.1">
    <property type="nucleotide sequence ID" value="NZ_CP144921.1"/>
</dbReference>
<organism evidence="1 2">
    <name type="scientific">Shouchella rhizosphaerae</name>
    <dbReference type="NCBI Taxonomy" id="866786"/>
    <lineage>
        <taxon>Bacteria</taxon>
        <taxon>Bacillati</taxon>
        <taxon>Bacillota</taxon>
        <taxon>Bacilli</taxon>
        <taxon>Bacillales</taxon>
        <taxon>Bacillaceae</taxon>
        <taxon>Shouchella</taxon>
    </lineage>
</organism>
<gene>
    <name evidence="1" type="ORF">V5G21_00560</name>
</gene>
<evidence type="ECO:0000313" key="1">
    <source>
        <dbReference type="EMBL" id="WWA30320.1"/>
    </source>
</evidence>
<dbReference type="Proteomes" id="UP001341136">
    <property type="component" value="Chromosome"/>
</dbReference>
<evidence type="ECO:0000313" key="2">
    <source>
        <dbReference type="Proteomes" id="UP001341136"/>
    </source>
</evidence>
<accession>A0ABZ2CY91</accession>
<proteinExistence type="predicted"/>
<keyword evidence="2" id="KW-1185">Reference proteome</keyword>
<dbReference type="EMBL" id="CP144921">
    <property type="protein sequence ID" value="WWA30320.1"/>
    <property type="molecule type" value="Genomic_DNA"/>
</dbReference>
<name>A0ABZ2CY91_9BACI</name>